<dbReference type="EMBL" id="RCCT01000002">
    <property type="protein sequence ID" value="RLK08190.1"/>
    <property type="molecule type" value="Genomic_DNA"/>
</dbReference>
<name>A0A497ZHN0_9RHOB</name>
<keyword evidence="2" id="KW-1185">Reference proteome</keyword>
<dbReference type="PIRSF" id="PIRSF028101">
    <property type="entry name" value="UCP028101"/>
    <property type="match status" value="1"/>
</dbReference>
<dbReference type="Proteomes" id="UP000271700">
    <property type="component" value="Unassembled WGS sequence"/>
</dbReference>
<dbReference type="OrthoDB" id="5624218at2"/>
<dbReference type="STRING" id="981384.GCA_000192475_00498"/>
<proteinExistence type="predicted"/>
<dbReference type="InterPro" id="IPR011044">
    <property type="entry name" value="Quino_amine_DH_bsu"/>
</dbReference>
<dbReference type="AlphaFoldDB" id="A0A497ZHN0"/>
<gene>
    <name evidence="1" type="ORF">CLV75_1860</name>
</gene>
<dbReference type="RefSeq" id="WP_010443345.1">
    <property type="nucleotide sequence ID" value="NZ_AEYW01000023.1"/>
</dbReference>
<dbReference type="InterPro" id="IPR008311">
    <property type="entry name" value="UCP028101"/>
</dbReference>
<dbReference type="InterPro" id="IPR006311">
    <property type="entry name" value="TAT_signal"/>
</dbReference>
<dbReference type="Gene3D" id="2.130.10.10">
    <property type="entry name" value="YVTN repeat-like/Quinoprotein amine dehydrogenase"/>
    <property type="match status" value="1"/>
</dbReference>
<reference evidence="1 2" key="1">
    <citation type="submission" date="2018-10" db="EMBL/GenBank/DDBJ databases">
        <title>Genomic Encyclopedia of Archaeal and Bacterial Type Strains, Phase II (KMG-II): from individual species to whole genera.</title>
        <authorList>
            <person name="Goeker M."/>
        </authorList>
    </citation>
    <scope>NUCLEOTIDE SEQUENCE [LARGE SCALE GENOMIC DNA]</scope>
    <source>
        <strain evidence="1 2">DSM 29317</strain>
    </source>
</reference>
<evidence type="ECO:0008006" key="3">
    <source>
        <dbReference type="Google" id="ProtNLM"/>
    </source>
</evidence>
<protein>
    <recommendedName>
        <fullName evidence="3">Secreted protein</fullName>
    </recommendedName>
</protein>
<sequence>MTNRRNFLAGLAAASLTPASGWSSVGAPVYLAAGLFPDGSYRLSGLDNAGAILFSIPLPARGHAAAAHPSKAQAVAFARRPGTFAIVIDCKSGHVIKRLTAPKGRHFYGHGTFSADGTRFFTTENKYEAAEGVIGVWDANSFVRLGEFASGGVGPHDIRLMPGSDMLVIANGGIETHPDTGRTKLNLPTMLPNLAYVDLSGSVLAKVELTGAQHKNSIRHLAVRSDGLVGFAMQWQGNQIKHPPLLGLHKLGEIPRLLSAPERQQSDLQGYAGSIAFSTDGHSVAITCPRGNTLHRFDVTSGALMNAYTLEDVCGLGAGAEGLVFTTGTGAFGSLNAAHAKISSRQDCQWDNHLIPIQTTD</sequence>
<dbReference type="PROSITE" id="PS51318">
    <property type="entry name" value="TAT"/>
    <property type="match status" value="1"/>
</dbReference>
<organism evidence="1 2">
    <name type="scientific">Ruegeria conchae</name>
    <dbReference type="NCBI Taxonomy" id="981384"/>
    <lineage>
        <taxon>Bacteria</taxon>
        <taxon>Pseudomonadati</taxon>
        <taxon>Pseudomonadota</taxon>
        <taxon>Alphaproteobacteria</taxon>
        <taxon>Rhodobacterales</taxon>
        <taxon>Roseobacteraceae</taxon>
        <taxon>Ruegeria</taxon>
    </lineage>
</organism>
<evidence type="ECO:0000313" key="2">
    <source>
        <dbReference type="Proteomes" id="UP000271700"/>
    </source>
</evidence>
<dbReference type="SUPFAM" id="SSF50969">
    <property type="entry name" value="YVTN repeat-like/Quinoprotein amine dehydrogenase"/>
    <property type="match status" value="1"/>
</dbReference>
<evidence type="ECO:0000313" key="1">
    <source>
        <dbReference type="EMBL" id="RLK08190.1"/>
    </source>
</evidence>
<comment type="caution">
    <text evidence="1">The sequence shown here is derived from an EMBL/GenBank/DDBJ whole genome shotgun (WGS) entry which is preliminary data.</text>
</comment>
<dbReference type="Pfam" id="PF07433">
    <property type="entry name" value="DUF1513"/>
    <property type="match status" value="1"/>
</dbReference>
<dbReference type="InterPro" id="IPR015943">
    <property type="entry name" value="WD40/YVTN_repeat-like_dom_sf"/>
</dbReference>
<accession>A0A497ZHN0</accession>